<keyword evidence="4" id="KW-0812">Transmembrane</keyword>
<dbReference type="AlphaFoldDB" id="A0A543F994"/>
<evidence type="ECO:0000313" key="5">
    <source>
        <dbReference type="EMBL" id="TQM30397.1"/>
    </source>
</evidence>
<sequence length="267" mass="27447">MSDNDVDNGAAPEAEDSGSADSTAAVAEAQAAPSTEKFAQGGKAAGVESGVSIDKVGGDAKDAAPQHDQRMRESADEASGDGKPAAVGPSWRDRLKIPGGTKGLVAARAAVAVLLGGAIASTGYFYVQNKNNEALLAAHEEARAAACAYAPVLANYDAKNLDAYFTAVLDGATGDWKKQFDDTSRELKEVLSQGEVVSKTNDVQCAVKTGDETSAEAIVVIGQTITSVGTQGKPAPGQLSMVMRMAKVDGKWLVNKVNSPLVPAPQQ</sequence>
<keyword evidence="4" id="KW-1133">Transmembrane helix</keyword>
<dbReference type="EMBL" id="VFPG01000001">
    <property type="protein sequence ID" value="TQM30397.1"/>
    <property type="molecule type" value="Genomic_DNA"/>
</dbReference>
<evidence type="ECO:0000256" key="1">
    <source>
        <dbReference type="ARBA" id="ARBA00004370"/>
    </source>
</evidence>
<organism evidence="5 6">
    <name type="scientific">Nocardia bhagyanarayanae</name>
    <dbReference type="NCBI Taxonomy" id="1215925"/>
    <lineage>
        <taxon>Bacteria</taxon>
        <taxon>Bacillati</taxon>
        <taxon>Actinomycetota</taxon>
        <taxon>Actinomycetes</taxon>
        <taxon>Mycobacteriales</taxon>
        <taxon>Nocardiaceae</taxon>
        <taxon>Nocardia</taxon>
    </lineage>
</organism>
<dbReference type="PANTHER" id="PTHR37042">
    <property type="entry name" value="OUTER MEMBRANE PROTEIN RV1973"/>
    <property type="match status" value="1"/>
</dbReference>
<dbReference type="PANTHER" id="PTHR37042:SF4">
    <property type="entry name" value="OUTER MEMBRANE PROTEIN RV1973"/>
    <property type="match status" value="1"/>
</dbReference>
<evidence type="ECO:0000256" key="2">
    <source>
        <dbReference type="ARBA" id="ARBA00023136"/>
    </source>
</evidence>
<feature type="compositionally biased region" description="Basic and acidic residues" evidence="3">
    <location>
        <begin position="56"/>
        <end position="75"/>
    </location>
</feature>
<accession>A0A543F994</accession>
<dbReference type="GO" id="GO:0016020">
    <property type="term" value="C:membrane"/>
    <property type="evidence" value="ECO:0007669"/>
    <property type="project" value="UniProtKB-SubCell"/>
</dbReference>
<feature type="region of interest" description="Disordered" evidence="3">
    <location>
        <begin position="1"/>
        <end position="94"/>
    </location>
</feature>
<evidence type="ECO:0000313" key="6">
    <source>
        <dbReference type="Proteomes" id="UP000316331"/>
    </source>
</evidence>
<evidence type="ECO:0000256" key="3">
    <source>
        <dbReference type="SAM" id="MobiDB-lite"/>
    </source>
</evidence>
<feature type="transmembrane region" description="Helical" evidence="4">
    <location>
        <begin position="104"/>
        <end position="127"/>
    </location>
</feature>
<dbReference type="Proteomes" id="UP000316331">
    <property type="component" value="Unassembled WGS sequence"/>
</dbReference>
<comment type="caution">
    <text evidence="5">The sequence shown here is derived from an EMBL/GenBank/DDBJ whole genome shotgun (WGS) entry which is preliminary data.</text>
</comment>
<name>A0A543F994_9NOCA</name>
<gene>
    <name evidence="5" type="ORF">FB390_2021</name>
</gene>
<dbReference type="RefSeq" id="WP_246123941.1">
    <property type="nucleotide sequence ID" value="NZ_VFPG01000001.1"/>
</dbReference>
<reference evidence="5 6" key="1">
    <citation type="submission" date="2019-06" db="EMBL/GenBank/DDBJ databases">
        <title>Sequencing the genomes of 1000 actinobacteria strains.</title>
        <authorList>
            <person name="Klenk H.-P."/>
        </authorList>
    </citation>
    <scope>NUCLEOTIDE SEQUENCE [LARGE SCALE GENOMIC DNA]</scope>
    <source>
        <strain evidence="5 6">DSM 103495</strain>
    </source>
</reference>
<comment type="subcellular location">
    <subcellularLocation>
        <location evidence="1">Membrane</location>
    </subcellularLocation>
</comment>
<evidence type="ECO:0000256" key="4">
    <source>
        <dbReference type="SAM" id="Phobius"/>
    </source>
</evidence>
<keyword evidence="6" id="KW-1185">Reference proteome</keyword>
<proteinExistence type="predicted"/>
<protein>
    <submittedName>
        <fullName evidence="5">Mce-associated membrane protein</fullName>
    </submittedName>
</protein>
<keyword evidence="2 4" id="KW-0472">Membrane</keyword>